<accession>A0A414SKI3</accession>
<dbReference type="RefSeq" id="WP_118197427.1">
    <property type="nucleotide sequence ID" value="NZ_QRHZ01000001.1"/>
</dbReference>
<organism evidence="1 2">
    <name type="scientific">Blautia obeum</name>
    <dbReference type="NCBI Taxonomy" id="40520"/>
    <lineage>
        <taxon>Bacteria</taxon>
        <taxon>Bacillati</taxon>
        <taxon>Bacillota</taxon>
        <taxon>Clostridia</taxon>
        <taxon>Lachnospirales</taxon>
        <taxon>Lachnospiraceae</taxon>
        <taxon>Blautia</taxon>
    </lineage>
</organism>
<dbReference type="AlphaFoldDB" id="A0A414SKI3"/>
<evidence type="ECO:0000313" key="2">
    <source>
        <dbReference type="Proteomes" id="UP000284220"/>
    </source>
</evidence>
<protein>
    <submittedName>
        <fullName evidence="1">Uncharacterized protein</fullName>
    </submittedName>
</protein>
<sequence>MANLIIRDRGTGKSTALVYTSFVTRYPILVQYESRIQHLITIAIDLGVNIPRPIRIDQYRDSKRKEENVLIDEGYDLIGAAVDSYLETHVAAITFTDKIKEGENQCR</sequence>
<gene>
    <name evidence="1" type="ORF">DW272_02540</name>
</gene>
<comment type="caution">
    <text evidence="1">The sequence shown here is derived from an EMBL/GenBank/DDBJ whole genome shotgun (WGS) entry which is preliminary data.</text>
</comment>
<evidence type="ECO:0000313" key="1">
    <source>
        <dbReference type="EMBL" id="RHG20105.1"/>
    </source>
</evidence>
<reference evidence="1 2" key="1">
    <citation type="submission" date="2018-08" db="EMBL/GenBank/DDBJ databases">
        <title>A genome reference for cultivated species of the human gut microbiota.</title>
        <authorList>
            <person name="Zou Y."/>
            <person name="Xue W."/>
            <person name="Luo G."/>
        </authorList>
    </citation>
    <scope>NUCLEOTIDE SEQUENCE [LARGE SCALE GENOMIC DNA]</scope>
    <source>
        <strain evidence="1 2">AM22-9LB</strain>
    </source>
</reference>
<name>A0A414SKI3_9FIRM</name>
<dbReference type="Proteomes" id="UP000284220">
    <property type="component" value="Unassembled WGS sequence"/>
</dbReference>
<dbReference type="EMBL" id="QRHZ01000001">
    <property type="protein sequence ID" value="RHG20105.1"/>
    <property type="molecule type" value="Genomic_DNA"/>
</dbReference>
<proteinExistence type="predicted"/>